<dbReference type="SMART" id="SM00032">
    <property type="entry name" value="CCP"/>
    <property type="match status" value="4"/>
</dbReference>
<dbReference type="Gene3D" id="2.20.28.230">
    <property type="match status" value="1"/>
</dbReference>
<dbReference type="Proteomes" id="UP000228934">
    <property type="component" value="Unassembled WGS sequence"/>
</dbReference>
<evidence type="ECO:0000256" key="2">
    <source>
        <dbReference type="ARBA" id="ARBA00022659"/>
    </source>
</evidence>
<organism evidence="7 8">
    <name type="scientific">Aquarana catesbeiana</name>
    <name type="common">American bullfrog</name>
    <name type="synonym">Rana catesbeiana</name>
    <dbReference type="NCBI Taxonomy" id="8400"/>
    <lineage>
        <taxon>Eukaryota</taxon>
        <taxon>Metazoa</taxon>
        <taxon>Chordata</taxon>
        <taxon>Craniata</taxon>
        <taxon>Vertebrata</taxon>
        <taxon>Euteleostomi</taxon>
        <taxon>Amphibia</taxon>
        <taxon>Batrachia</taxon>
        <taxon>Anura</taxon>
        <taxon>Neobatrachia</taxon>
        <taxon>Ranoidea</taxon>
        <taxon>Ranidae</taxon>
        <taxon>Aquarana</taxon>
    </lineage>
</organism>
<accession>A0A2G9QD40</accession>
<evidence type="ECO:0000256" key="4">
    <source>
        <dbReference type="ARBA" id="ARBA00023157"/>
    </source>
</evidence>
<evidence type="ECO:0000256" key="5">
    <source>
        <dbReference type="PROSITE-ProRule" id="PRU00302"/>
    </source>
</evidence>
<proteinExistence type="predicted"/>
<evidence type="ECO:0000313" key="7">
    <source>
        <dbReference type="EMBL" id="PIO13496.1"/>
    </source>
</evidence>
<evidence type="ECO:0000313" key="8">
    <source>
        <dbReference type="Proteomes" id="UP000228934"/>
    </source>
</evidence>
<evidence type="ECO:0000259" key="6">
    <source>
        <dbReference type="PROSITE" id="PS50923"/>
    </source>
</evidence>
<reference evidence="8" key="1">
    <citation type="journal article" date="2017" name="Nat. Commun.">
        <title>The North American bullfrog draft genome provides insight into hormonal regulation of long noncoding RNA.</title>
        <authorList>
            <person name="Hammond S.A."/>
            <person name="Warren R.L."/>
            <person name="Vandervalk B.P."/>
            <person name="Kucuk E."/>
            <person name="Khan H."/>
            <person name="Gibb E.A."/>
            <person name="Pandoh P."/>
            <person name="Kirk H."/>
            <person name="Zhao Y."/>
            <person name="Jones M."/>
            <person name="Mungall A.J."/>
            <person name="Coope R."/>
            <person name="Pleasance S."/>
            <person name="Moore R.A."/>
            <person name="Holt R.A."/>
            <person name="Round J.M."/>
            <person name="Ohora S."/>
            <person name="Walle B.V."/>
            <person name="Veldhoen N."/>
            <person name="Helbing C.C."/>
            <person name="Birol I."/>
        </authorList>
    </citation>
    <scope>NUCLEOTIDE SEQUENCE [LARGE SCALE GENOMIC DNA]</scope>
</reference>
<protein>
    <recommendedName>
        <fullName evidence="6">Sushi domain-containing protein</fullName>
    </recommendedName>
</protein>
<comment type="subcellular location">
    <subcellularLocation>
        <location evidence="1">Virion</location>
    </subcellularLocation>
</comment>
<keyword evidence="2 5" id="KW-0768">Sushi</keyword>
<dbReference type="PANTHER" id="PTHR45785">
    <property type="entry name" value="COMPLEMENT FACTOR H-RELATED"/>
    <property type="match status" value="1"/>
</dbReference>
<dbReference type="PROSITE" id="PS50923">
    <property type="entry name" value="SUSHI"/>
    <property type="match status" value="1"/>
</dbReference>
<keyword evidence="3" id="KW-0732">Signal</keyword>
<dbReference type="EMBL" id="KZ025997">
    <property type="protein sequence ID" value="PIO13496.1"/>
    <property type="molecule type" value="Genomic_DNA"/>
</dbReference>
<dbReference type="InterPro" id="IPR000436">
    <property type="entry name" value="Sushi_SCR_CCP_dom"/>
</dbReference>
<dbReference type="SUPFAM" id="SSF57535">
    <property type="entry name" value="Complement control module/SCR domain"/>
    <property type="match status" value="2"/>
</dbReference>
<dbReference type="InterPro" id="IPR051503">
    <property type="entry name" value="ComplSys_Reg/VirEntry_Med"/>
</dbReference>
<dbReference type="PANTHER" id="PTHR45785:SF2">
    <property type="entry name" value="COMPLEMENT FACTOR H-RELATED"/>
    <property type="match status" value="1"/>
</dbReference>
<dbReference type="Gene3D" id="2.10.70.10">
    <property type="entry name" value="Complement Module, domain 1"/>
    <property type="match status" value="2"/>
</dbReference>
<dbReference type="AlphaFoldDB" id="A0A2G9QD40"/>
<gene>
    <name evidence="7" type="ORF">AB205_0182000</name>
</gene>
<name>A0A2G9QD40_AQUCT</name>
<keyword evidence="4" id="KW-1015">Disulfide bond</keyword>
<evidence type="ECO:0000256" key="3">
    <source>
        <dbReference type="ARBA" id="ARBA00022729"/>
    </source>
</evidence>
<evidence type="ECO:0000256" key="1">
    <source>
        <dbReference type="ARBA" id="ARBA00004328"/>
    </source>
</evidence>
<dbReference type="OrthoDB" id="9042511at2759"/>
<keyword evidence="8" id="KW-1185">Reference proteome</keyword>
<comment type="caution">
    <text evidence="5">Lacks conserved residue(s) required for the propagation of feature annotation.</text>
</comment>
<feature type="domain" description="Sushi" evidence="6">
    <location>
        <begin position="167"/>
        <end position="228"/>
    </location>
</feature>
<sequence>MMDPEKTYYNIGDTVTLKCPVGYYPSHPSAQCVNYGFYNSWNNTIHCIDLCRKPEDTMMMMDPEKTFYNIGDTVTVKCPVGYYPSHPSAQCVKTGIYIQWDDIVHCNALCRKPEDTMMKMDPEKTFYEIGDTVTVKCPVESRNSYPSVQCVNGLYSTEWNNPPECKRYCKKPTLGNVSSFYVNKRNYNKGEWIAVQCLPGYLPSSETMRCDNPGSSQEWTPPTITCIGEYNNRGHFRHEYGMGTELCMLYSEENKLP</sequence>
<dbReference type="Pfam" id="PF00084">
    <property type="entry name" value="Sushi"/>
    <property type="match status" value="3"/>
</dbReference>
<dbReference type="InterPro" id="IPR035976">
    <property type="entry name" value="Sushi/SCR/CCP_sf"/>
</dbReference>